<dbReference type="Proteomes" id="UP000218327">
    <property type="component" value="Unassembled WGS sequence"/>
</dbReference>
<dbReference type="AlphaFoldDB" id="A0A2A5AMJ2"/>
<reference evidence="3" key="1">
    <citation type="submission" date="2017-08" db="EMBL/GenBank/DDBJ databases">
        <title>A dynamic microbial community with high functional redundancy inhabits the cold, oxic subseafloor aquifer.</title>
        <authorList>
            <person name="Tully B.J."/>
            <person name="Wheat C.G."/>
            <person name="Glazer B.T."/>
            <person name="Huber J.A."/>
        </authorList>
    </citation>
    <scope>NUCLEOTIDE SEQUENCE [LARGE SCALE GENOMIC DNA]</scope>
</reference>
<comment type="caution">
    <text evidence="2">The sequence shown here is derived from an EMBL/GenBank/DDBJ whole genome shotgun (WGS) entry which is preliminary data.</text>
</comment>
<feature type="compositionally biased region" description="Polar residues" evidence="1">
    <location>
        <begin position="230"/>
        <end position="241"/>
    </location>
</feature>
<accession>A0A2A5AMJ2</accession>
<proteinExistence type="predicted"/>
<sequence length="286" mass="30701">MNTSELENDLEQKLGLLKLSNASSEFVSKGTAQLRSTQRSESIWSRWHGGLAWAVCIALVVSLGSNLLLSSRSNINSSAAIAVTFPAAPTLITASLLPGSSSAPSQVVSVANDDVMFRFLCLTKTTLLMDNIFDLGELKGFGEWAYFEIPNNYKVNISLRPLRDWKTIGNFENGNILLDLGDGHQISMTDAGIGIASLKQGGPLPIYGNIETIAASNSSENDSENDADPRQSNSPSPAQNPILAQQGIKQANPYSSVSNVQVGVDSILDARTRKYFGAFIDNNECG</sequence>
<feature type="region of interest" description="Disordered" evidence="1">
    <location>
        <begin position="217"/>
        <end position="241"/>
    </location>
</feature>
<evidence type="ECO:0000256" key="1">
    <source>
        <dbReference type="SAM" id="MobiDB-lite"/>
    </source>
</evidence>
<evidence type="ECO:0000313" key="3">
    <source>
        <dbReference type="Proteomes" id="UP000218327"/>
    </source>
</evidence>
<evidence type="ECO:0000313" key="2">
    <source>
        <dbReference type="EMBL" id="PCJ19978.1"/>
    </source>
</evidence>
<dbReference type="EMBL" id="NVVJ01000084">
    <property type="protein sequence ID" value="PCJ19978.1"/>
    <property type="molecule type" value="Genomic_DNA"/>
</dbReference>
<gene>
    <name evidence="2" type="ORF">COA96_16030</name>
</gene>
<protein>
    <submittedName>
        <fullName evidence="2">Uncharacterized protein</fullName>
    </submittedName>
</protein>
<name>A0A2A5AMJ2_9GAMM</name>
<organism evidence="2 3">
    <name type="scientific">SAR86 cluster bacterium</name>
    <dbReference type="NCBI Taxonomy" id="2030880"/>
    <lineage>
        <taxon>Bacteria</taxon>
        <taxon>Pseudomonadati</taxon>
        <taxon>Pseudomonadota</taxon>
        <taxon>Gammaproteobacteria</taxon>
        <taxon>SAR86 cluster</taxon>
    </lineage>
</organism>